<dbReference type="InterPro" id="IPR008906">
    <property type="entry name" value="HATC_C_dom"/>
</dbReference>
<dbReference type="PANTHER" id="PTHR40866">
    <property type="entry name" value="BED-TYPE DOMAIN-CONTAINING PROTEIN"/>
    <property type="match status" value="1"/>
</dbReference>
<dbReference type="Pfam" id="PF05699">
    <property type="entry name" value="Dimer_Tnp_hAT"/>
    <property type="match status" value="1"/>
</dbReference>
<evidence type="ECO:0000313" key="4">
    <source>
        <dbReference type="EMBL" id="RAW33072.1"/>
    </source>
</evidence>
<dbReference type="EMBL" id="RCMK01000252">
    <property type="protein sequence ID" value="KAG2940959.1"/>
    <property type="molecule type" value="Genomic_DNA"/>
</dbReference>
<dbReference type="Proteomes" id="UP000736787">
    <property type="component" value="Unassembled WGS sequence"/>
</dbReference>
<reference evidence="4 5" key="1">
    <citation type="submission" date="2018-01" db="EMBL/GenBank/DDBJ databases">
        <title>Draft genome of the strawberry crown rot pathogen Phytophthora cactorum.</title>
        <authorList>
            <person name="Armitage A.D."/>
            <person name="Lysoe E."/>
            <person name="Nellist C.F."/>
            <person name="Harrison R.J."/>
            <person name="Brurberg M.B."/>
        </authorList>
    </citation>
    <scope>NUCLEOTIDE SEQUENCE [LARGE SCALE GENOMIC DNA]</scope>
    <source>
        <strain evidence="4 5">10300</strain>
    </source>
</reference>
<dbReference type="Proteomes" id="UP000251314">
    <property type="component" value="Unassembled WGS sequence"/>
</dbReference>
<dbReference type="AlphaFoldDB" id="A0A329SBW4"/>
<evidence type="ECO:0000313" key="5">
    <source>
        <dbReference type="Proteomes" id="UP000251314"/>
    </source>
</evidence>
<accession>A0A329SBW4</accession>
<dbReference type="InterPro" id="IPR012337">
    <property type="entry name" value="RNaseH-like_sf"/>
</dbReference>
<dbReference type="PANTHER" id="PTHR40866:SF1">
    <property type="entry name" value="BED-TYPE DOMAIN-CONTAINING PROTEIN"/>
    <property type="match status" value="1"/>
</dbReference>
<evidence type="ECO:0000313" key="2">
    <source>
        <dbReference type="EMBL" id="KAG2940959.1"/>
    </source>
</evidence>
<protein>
    <recommendedName>
        <fullName evidence="1">HAT C-terminal dimerisation domain-containing protein</fullName>
    </recommendedName>
</protein>
<feature type="domain" description="HAT C-terminal dimerisation" evidence="1">
    <location>
        <begin position="443"/>
        <end position="486"/>
    </location>
</feature>
<evidence type="ECO:0000259" key="1">
    <source>
        <dbReference type="Pfam" id="PF05699"/>
    </source>
</evidence>
<gene>
    <name evidence="4" type="ORF">PC110_g10593</name>
    <name evidence="2" type="ORF">PC117_g10385</name>
    <name evidence="3" type="ORF">PC129_g8165</name>
</gene>
<dbReference type="OrthoDB" id="122808at2759"/>
<dbReference type="EMBL" id="RCMV01000234">
    <property type="protein sequence ID" value="KAG3221090.1"/>
    <property type="molecule type" value="Genomic_DNA"/>
</dbReference>
<reference evidence="3" key="2">
    <citation type="submission" date="2018-05" db="EMBL/GenBank/DDBJ databases">
        <title>Effector identification in a new, highly contiguous assembly of the strawberry crown rot pathogen Phytophthora cactorum.</title>
        <authorList>
            <person name="Armitage A.D."/>
            <person name="Nellist C.F."/>
            <person name="Bates H."/>
            <person name="Vickerstaff R.J."/>
            <person name="Harrison R.J."/>
        </authorList>
    </citation>
    <scope>NUCLEOTIDE SEQUENCE</scope>
    <source>
        <strain evidence="2">4040</strain>
        <strain evidence="3">P421</strain>
    </source>
</reference>
<dbReference type="SUPFAM" id="SSF53098">
    <property type="entry name" value="Ribonuclease H-like"/>
    <property type="match status" value="2"/>
</dbReference>
<dbReference type="GO" id="GO:0046983">
    <property type="term" value="F:protein dimerization activity"/>
    <property type="evidence" value="ECO:0007669"/>
    <property type="project" value="InterPro"/>
</dbReference>
<proteinExistence type="predicted"/>
<dbReference type="VEuPathDB" id="FungiDB:PC110_g10593"/>
<evidence type="ECO:0000313" key="3">
    <source>
        <dbReference type="EMBL" id="KAG3221090.1"/>
    </source>
</evidence>
<organism evidence="4 5">
    <name type="scientific">Phytophthora cactorum</name>
    <dbReference type="NCBI Taxonomy" id="29920"/>
    <lineage>
        <taxon>Eukaryota</taxon>
        <taxon>Sar</taxon>
        <taxon>Stramenopiles</taxon>
        <taxon>Oomycota</taxon>
        <taxon>Peronosporomycetes</taxon>
        <taxon>Peronosporales</taxon>
        <taxon>Peronosporaceae</taxon>
        <taxon>Phytophthora</taxon>
    </lineage>
</organism>
<name>A0A329SBW4_9STRA</name>
<dbReference type="EMBL" id="MJFZ01000252">
    <property type="protein sequence ID" value="RAW33072.1"/>
    <property type="molecule type" value="Genomic_DNA"/>
</dbReference>
<comment type="caution">
    <text evidence="4">The sequence shown here is derived from an EMBL/GenBank/DDBJ whole genome shotgun (WGS) entry which is preliminary data.</text>
</comment>
<dbReference type="Proteomes" id="UP000760860">
    <property type="component" value="Unassembled WGS sequence"/>
</dbReference>
<keyword evidence="5" id="KW-1185">Reference proteome</keyword>
<sequence length="492" mass="56504">MPSNEKSLSNKLVAALMFTKKSREEYVCLPCLKTCKSAHGYTNLITHLRSNHPTYLEDASQAAKDRNALRLLVIDEETRDILQWCEWVVIDRLPLNFVERKMMRQNASLSQISEKTLKSYLMRVFDDVEVRVAEELPPHVRHCDRRIHDSSDYFEDTDCYTRRFLLLAFCPLDVEEDLGAQSLLNLIADTLSRYNKPWDAVHFMVADICNVNQYIGSREGGLPMVECASHRFNLAVTDYLTSYEELLSKIHALVTKLRTIKGRAILRRVTELSPVHRNDTRWSSTHSMVQRYTRLEPALNSLGHGTLVEFGIQPLLLRKAESERAHALLEVLNDFEGVTKTLQRSTLTLSGARRLFDLVCQRYPQLKSRLSPTAAVVNYVALETGIVKLQRKEPLTAAERTACAEFRRFNPGTTDTATSMQSTLELSLVQQAFKKRKTSKRSLYNDVAFIPPTSNECERFFSAVKLVYTDLRKRLDASTLEMLMFLMYNKDM</sequence>